<dbReference type="InterPro" id="IPR029063">
    <property type="entry name" value="SAM-dependent_MTases_sf"/>
</dbReference>
<dbReference type="HOGENOM" id="CLU_085667_0_0_7"/>
<reference evidence="2 3" key="1">
    <citation type="journal article" date="2010" name="Stand. Genomic Sci.">
        <title>Complete genome sequence of Haliangium ochraceum type strain (SMP-2).</title>
        <authorList>
            <consortium name="US DOE Joint Genome Institute (JGI-PGF)"/>
            <person name="Ivanova N."/>
            <person name="Daum C."/>
            <person name="Lang E."/>
            <person name="Abt B."/>
            <person name="Kopitz M."/>
            <person name="Saunders E."/>
            <person name="Lapidus A."/>
            <person name="Lucas S."/>
            <person name="Glavina Del Rio T."/>
            <person name="Nolan M."/>
            <person name="Tice H."/>
            <person name="Copeland A."/>
            <person name="Cheng J.F."/>
            <person name="Chen F."/>
            <person name="Bruce D."/>
            <person name="Goodwin L."/>
            <person name="Pitluck S."/>
            <person name="Mavromatis K."/>
            <person name="Pati A."/>
            <person name="Mikhailova N."/>
            <person name="Chen A."/>
            <person name="Palaniappan K."/>
            <person name="Land M."/>
            <person name="Hauser L."/>
            <person name="Chang Y.J."/>
            <person name="Jeffries C.D."/>
            <person name="Detter J.C."/>
            <person name="Brettin T."/>
            <person name="Rohde M."/>
            <person name="Goker M."/>
            <person name="Bristow J."/>
            <person name="Markowitz V."/>
            <person name="Eisen J.A."/>
            <person name="Hugenholtz P."/>
            <person name="Kyrpides N.C."/>
            <person name="Klenk H.P."/>
        </authorList>
    </citation>
    <scope>NUCLEOTIDE SEQUENCE [LARGE SCALE GENOMIC DNA]</scope>
    <source>
        <strain evidence="3">DSM 14365 / CIP 107738 / JCM 11303 / AJ 13395 / SMP-2</strain>
    </source>
</reference>
<dbReference type="RefSeq" id="WP_012825654.1">
    <property type="nucleotide sequence ID" value="NC_013440.1"/>
</dbReference>
<gene>
    <name evidence="2" type="ordered locus">Hoch_0386</name>
</gene>
<sequence length="283" mass="30108">MDPDSFLRSFHAAHPGVTTRAFARGRGDDGRSSYDLLAERCAAADHADHAGHDATGDIVDIGCGDGYLLARVLARGVAPERLVGVDLSAEELAAARARLAPAPVRLRCESARATGLASGSAACVLSHLGFTLMSDLEAVVAEIARILRPGGRFATVVGGGPRGEDAFALLLDLARDAIRAQPARVPRLGDPRARRDDGLRALFGPHSGFAAELEIADFPLRLDGSIAAVWDHLATIYELFYLPESARQALRERFVAAAQPLVRPDGSVPCTAAMRLFACRRLR</sequence>
<dbReference type="Pfam" id="PF08241">
    <property type="entry name" value="Methyltransf_11"/>
    <property type="match status" value="1"/>
</dbReference>
<feature type="domain" description="Methyltransferase type 11" evidence="1">
    <location>
        <begin position="59"/>
        <end position="154"/>
    </location>
</feature>
<dbReference type="Proteomes" id="UP000001880">
    <property type="component" value="Chromosome"/>
</dbReference>
<dbReference type="GO" id="GO:0032259">
    <property type="term" value="P:methylation"/>
    <property type="evidence" value="ECO:0007669"/>
    <property type="project" value="UniProtKB-KW"/>
</dbReference>
<keyword evidence="2" id="KW-0808">Transferase</keyword>
<dbReference type="InterPro" id="IPR050508">
    <property type="entry name" value="Methyltransf_Superfamily"/>
</dbReference>
<evidence type="ECO:0000313" key="3">
    <source>
        <dbReference type="Proteomes" id="UP000001880"/>
    </source>
</evidence>
<dbReference type="STRING" id="502025.Hoch_0386"/>
<dbReference type="CDD" id="cd02440">
    <property type="entry name" value="AdoMet_MTases"/>
    <property type="match status" value="1"/>
</dbReference>
<dbReference type="InterPro" id="IPR013216">
    <property type="entry name" value="Methyltransf_11"/>
</dbReference>
<accession>D0LIZ8</accession>
<keyword evidence="3" id="KW-1185">Reference proteome</keyword>
<dbReference type="KEGG" id="hoh:Hoch_0386"/>
<protein>
    <submittedName>
        <fullName evidence="2">Methyltransferase type 11</fullName>
    </submittedName>
</protein>
<name>D0LIZ8_HALO1</name>
<dbReference type="Gene3D" id="3.40.50.150">
    <property type="entry name" value="Vaccinia Virus protein VP39"/>
    <property type="match status" value="1"/>
</dbReference>
<dbReference type="eggNOG" id="COG2226">
    <property type="taxonomic scope" value="Bacteria"/>
</dbReference>
<dbReference type="SUPFAM" id="SSF53335">
    <property type="entry name" value="S-adenosyl-L-methionine-dependent methyltransferases"/>
    <property type="match status" value="1"/>
</dbReference>
<evidence type="ECO:0000259" key="1">
    <source>
        <dbReference type="Pfam" id="PF08241"/>
    </source>
</evidence>
<dbReference type="OrthoDB" id="65624at2"/>
<keyword evidence="2" id="KW-0489">Methyltransferase</keyword>
<evidence type="ECO:0000313" key="2">
    <source>
        <dbReference type="EMBL" id="ACY13027.1"/>
    </source>
</evidence>
<dbReference type="GO" id="GO:0008757">
    <property type="term" value="F:S-adenosylmethionine-dependent methyltransferase activity"/>
    <property type="evidence" value="ECO:0007669"/>
    <property type="project" value="InterPro"/>
</dbReference>
<dbReference type="PANTHER" id="PTHR42912">
    <property type="entry name" value="METHYLTRANSFERASE"/>
    <property type="match status" value="1"/>
</dbReference>
<dbReference type="EMBL" id="CP001804">
    <property type="protein sequence ID" value="ACY13027.1"/>
    <property type="molecule type" value="Genomic_DNA"/>
</dbReference>
<proteinExistence type="predicted"/>
<dbReference type="AlphaFoldDB" id="D0LIZ8"/>
<organism evidence="2 3">
    <name type="scientific">Haliangium ochraceum (strain DSM 14365 / JCM 11303 / SMP-2)</name>
    <dbReference type="NCBI Taxonomy" id="502025"/>
    <lineage>
        <taxon>Bacteria</taxon>
        <taxon>Pseudomonadati</taxon>
        <taxon>Myxococcota</taxon>
        <taxon>Polyangia</taxon>
        <taxon>Haliangiales</taxon>
        <taxon>Kofleriaceae</taxon>
        <taxon>Haliangium</taxon>
    </lineage>
</organism>